<dbReference type="EMBL" id="CAJVCE010000022">
    <property type="protein sequence ID" value="CAG7654351.1"/>
    <property type="molecule type" value="Genomic_DNA"/>
</dbReference>
<keyword evidence="3" id="KW-1185">Reference proteome</keyword>
<dbReference type="PANTHER" id="PTHR30146:SF24">
    <property type="entry name" value="XYLOSE OPERON REGULATORY PROTEIN"/>
    <property type="match status" value="1"/>
</dbReference>
<reference evidence="2 3" key="1">
    <citation type="submission" date="2021-06" db="EMBL/GenBank/DDBJ databases">
        <authorList>
            <person name="Criscuolo A."/>
        </authorList>
    </citation>
    <scope>NUCLEOTIDE SEQUENCE [LARGE SCALE GENOMIC DNA]</scope>
    <source>
        <strain evidence="3">CIP 111802</strain>
    </source>
</reference>
<dbReference type="PANTHER" id="PTHR30146">
    <property type="entry name" value="LACI-RELATED TRANSCRIPTIONAL REPRESSOR"/>
    <property type="match status" value="1"/>
</dbReference>
<comment type="caution">
    <text evidence="2">The sequence shown here is derived from an EMBL/GenBank/DDBJ whole genome shotgun (WGS) entry which is preliminary data.</text>
</comment>
<dbReference type="PROSITE" id="PS01124">
    <property type="entry name" value="HTH_ARAC_FAMILY_2"/>
    <property type="match status" value="1"/>
</dbReference>
<accession>A0ABM8VQM3</accession>
<evidence type="ECO:0000259" key="1">
    <source>
        <dbReference type="PROSITE" id="PS01124"/>
    </source>
</evidence>
<gene>
    <name evidence="2" type="primary">xylR</name>
    <name evidence="2" type="ORF">PAECIP111802_05748</name>
</gene>
<dbReference type="Pfam" id="PF13377">
    <property type="entry name" value="Peripla_BP_3"/>
    <property type="match status" value="1"/>
</dbReference>
<sequence length="396" mass="44880">MKMVFFTEESAIAASRFEKHTHVALIVETSNEYARGLLRGIKSYIREHKPWSIYLGEQSRGHIDLSWLQDWKGDGIIARIETPEIAEAVRSLSVPTVNLSTSRFLPGLPCVETNNESIACIAAKHLMERGFKQFGYCGDTDFAWSNQRSTFFSQSVREAGFSCYVYETGHSQSWLLDRKNLATWLSSLPKPIGIMACYDILGHKLLESCRLAGIAVPDEVSVIGVDNDELLCNLSDPPLSSVMPNTLSTGYKAASLLDRMMSGETIEPELYLIEPIDIVTRMSTDVVAMEDKFVSDAVRFIRNHAYENIKVEDILRYIPVSRRVLESRFRKLLGRTPHEEIIEVKVKLIKHLLSETELTLPIIAERIGFLNAEYMNVMFKKKTGMSPGSYRKKRKT</sequence>
<evidence type="ECO:0000313" key="2">
    <source>
        <dbReference type="EMBL" id="CAG7654351.1"/>
    </source>
</evidence>
<dbReference type="SMART" id="SM00342">
    <property type="entry name" value="HTH_ARAC"/>
    <property type="match status" value="1"/>
</dbReference>
<dbReference type="InterPro" id="IPR018060">
    <property type="entry name" value="HTH_AraC"/>
</dbReference>
<dbReference type="Pfam" id="PF22177">
    <property type="entry name" value="PBP1_XylR"/>
    <property type="match status" value="1"/>
</dbReference>
<protein>
    <submittedName>
        <fullName evidence="2">Xylose operon regulatory protein</fullName>
    </submittedName>
</protein>
<name>A0ABM8VQM3_9BACL</name>
<feature type="domain" description="HTH araC/xylS-type" evidence="1">
    <location>
        <begin position="295"/>
        <end position="393"/>
    </location>
</feature>
<evidence type="ECO:0000313" key="3">
    <source>
        <dbReference type="Proteomes" id="UP000730618"/>
    </source>
</evidence>
<organism evidence="2 3">
    <name type="scientific">Paenibacillus allorhizosphaerae</name>
    <dbReference type="NCBI Taxonomy" id="2849866"/>
    <lineage>
        <taxon>Bacteria</taxon>
        <taxon>Bacillati</taxon>
        <taxon>Bacillota</taxon>
        <taxon>Bacilli</taxon>
        <taxon>Bacillales</taxon>
        <taxon>Paenibacillaceae</taxon>
        <taxon>Paenibacillus</taxon>
    </lineage>
</organism>
<dbReference type="RefSeq" id="WP_218101954.1">
    <property type="nucleotide sequence ID" value="NZ_CAJVCE010000022.1"/>
</dbReference>
<dbReference type="InterPro" id="IPR054031">
    <property type="entry name" value="XylR_PBP1"/>
</dbReference>
<dbReference type="CDD" id="cd01543">
    <property type="entry name" value="PBP1_XylR"/>
    <property type="match status" value="1"/>
</dbReference>
<dbReference type="InterPro" id="IPR046335">
    <property type="entry name" value="LacI/GalR-like_sensor"/>
</dbReference>
<proteinExistence type="predicted"/>
<dbReference type="Proteomes" id="UP000730618">
    <property type="component" value="Unassembled WGS sequence"/>
</dbReference>
<dbReference type="Pfam" id="PF12833">
    <property type="entry name" value="HTH_18"/>
    <property type="match status" value="1"/>
</dbReference>